<keyword evidence="6 14" id="KW-0460">Magnesium</keyword>
<evidence type="ECO:0000256" key="13">
    <source>
        <dbReference type="PIRSR" id="PIRSR610972-2"/>
    </source>
</evidence>
<feature type="binding site" evidence="14">
    <location>
        <position position="10"/>
    </location>
    <ligand>
        <name>Mg(2+)</name>
        <dbReference type="ChEBI" id="CHEBI:18420"/>
    </ligand>
</feature>
<dbReference type="InterPro" id="IPR023198">
    <property type="entry name" value="PGP-like_dom2"/>
</dbReference>
<dbReference type="InterPro" id="IPR036412">
    <property type="entry name" value="HAD-like_sf"/>
</dbReference>
<keyword evidence="3" id="KW-0963">Cytoplasm</keyword>
<evidence type="ECO:0000256" key="7">
    <source>
        <dbReference type="ARBA" id="ARBA00023235"/>
    </source>
</evidence>
<dbReference type="InterPro" id="IPR006439">
    <property type="entry name" value="HAD-SF_hydro_IA"/>
</dbReference>
<dbReference type="CDD" id="cd02598">
    <property type="entry name" value="HAD_BPGM"/>
    <property type="match status" value="1"/>
</dbReference>
<evidence type="ECO:0000256" key="4">
    <source>
        <dbReference type="ARBA" id="ARBA00022553"/>
    </source>
</evidence>
<dbReference type="InterPro" id="IPR010976">
    <property type="entry name" value="B-phosphoglucomutase_hydrolase"/>
</dbReference>
<feature type="binding site" evidence="14">
    <location>
        <position position="8"/>
    </location>
    <ligand>
        <name>Mg(2+)</name>
        <dbReference type="ChEBI" id="CHEBI:18420"/>
    </ligand>
</feature>
<feature type="binding site" evidence="13">
    <location>
        <position position="24"/>
    </location>
    <ligand>
        <name>substrate</name>
    </ligand>
</feature>
<gene>
    <name evidence="16" type="primary">pgmB</name>
    <name evidence="16" type="ORF">RAK27_08010</name>
</gene>
<dbReference type="SFLD" id="SFLDS00003">
    <property type="entry name" value="Haloacid_Dehalogenase"/>
    <property type="match status" value="1"/>
</dbReference>
<dbReference type="GO" id="GO:0005975">
    <property type="term" value="P:carbohydrate metabolic process"/>
    <property type="evidence" value="ECO:0007669"/>
    <property type="project" value="InterPro"/>
</dbReference>
<dbReference type="SFLD" id="SFLDG01129">
    <property type="entry name" value="C1.5:_HAD__Beta-PGM__Phosphata"/>
    <property type="match status" value="1"/>
</dbReference>
<comment type="cofactor">
    <cofactor evidence="14">
        <name>Mg(2+)</name>
        <dbReference type="ChEBI" id="CHEBI:18420"/>
    </cofactor>
    <text evidence="14">Binds 2 magnesium ions per subunit.</text>
</comment>
<dbReference type="Pfam" id="PF00702">
    <property type="entry name" value="Hydrolase"/>
    <property type="match status" value="1"/>
</dbReference>
<accession>A0AAW9K2S3</accession>
<evidence type="ECO:0000256" key="2">
    <source>
        <dbReference type="ARBA" id="ARBA00006171"/>
    </source>
</evidence>
<comment type="caution">
    <text evidence="16">The sequence shown here is derived from an EMBL/GenBank/DDBJ whole genome shotgun (WGS) entry which is preliminary data.</text>
</comment>
<feature type="binding site" evidence="14">
    <location>
        <position position="171"/>
    </location>
    <ligand>
        <name>Mg(2+)</name>
        <dbReference type="ChEBI" id="CHEBI:18420"/>
    </ligand>
</feature>
<dbReference type="NCBIfam" id="TIGR01990">
    <property type="entry name" value="bPGM"/>
    <property type="match status" value="1"/>
</dbReference>
<dbReference type="PANTHER" id="PTHR46193">
    <property type="entry name" value="6-PHOSPHOGLUCONATE PHOSPHATASE"/>
    <property type="match status" value="1"/>
</dbReference>
<dbReference type="NCBIfam" id="TIGR02009">
    <property type="entry name" value="PGMB-YQAB-SF"/>
    <property type="match status" value="1"/>
</dbReference>
<feature type="site" description="Important for catalytic activity and assists the phosphoryl transfer reaction to Asp8 by balancing charge and orienting the reacting groups" evidence="15">
    <location>
        <position position="146"/>
    </location>
</feature>
<sequence length="219" mass="23992">MIKGFIFDLDGVITDTAEYHYLAWRELANKLGISIDRKFNEQLKGISRTDSLEKILNYGGKSQTYSEAEKNELADEKNKEYQKLIQSITPADLLPGMAEFLAEIKAANLKLGLASASKNGPFILKRLGIANLFDTVVDPESLKKGKPDPEIFTKGAKQLGLTIPECVGIEDAEAGIESINAAGMFSVGVGSPEAMRFSDIYVAKTAELNLEMIQKQIKS</sequence>
<dbReference type="SUPFAM" id="SSF56784">
    <property type="entry name" value="HAD-like"/>
    <property type="match status" value="1"/>
</dbReference>
<evidence type="ECO:0000256" key="6">
    <source>
        <dbReference type="ARBA" id="ARBA00022842"/>
    </source>
</evidence>
<feature type="binding site" evidence="13">
    <location>
        <position position="77"/>
    </location>
    <ligand>
        <name>substrate</name>
    </ligand>
</feature>
<dbReference type="EC" id="5.4.2.6" evidence="10"/>
<name>A0AAW9K2S3_CARML</name>
<evidence type="ECO:0000256" key="10">
    <source>
        <dbReference type="ARBA" id="ARBA00044968"/>
    </source>
</evidence>
<reference evidence="16" key="1">
    <citation type="submission" date="2023-08" db="EMBL/GenBank/DDBJ databases">
        <title>Genomic characterization of piscicolin 126 produced by Carnobacterium maltaromaticum CM22 strain isolated from salmon (Salmo salar).</title>
        <authorList>
            <person name="Gonzalez-Gragera E."/>
            <person name="Garcia-Lopez J.D."/>
            <person name="Teso-Perez C."/>
            <person name="Gimenez-Hernandez I."/>
            <person name="Peralta-Sanchez J.M."/>
            <person name="Valdivia E."/>
            <person name="Montalban-Lopez M."/>
            <person name="Martin-Platero A.M."/>
            <person name="Banos A."/>
            <person name="Martinez-Bueno M."/>
        </authorList>
    </citation>
    <scope>NUCLEOTIDE SEQUENCE</scope>
    <source>
        <strain evidence="16">CM22</strain>
    </source>
</reference>
<evidence type="ECO:0000256" key="14">
    <source>
        <dbReference type="PIRSR" id="PIRSR610972-3"/>
    </source>
</evidence>
<dbReference type="SFLD" id="SFLDF00046">
    <property type="entry name" value="beta-phosphoglucomutase"/>
    <property type="match status" value="1"/>
</dbReference>
<dbReference type="RefSeq" id="WP_322808832.1">
    <property type="nucleotide sequence ID" value="NZ_JAVBVO010000003.1"/>
</dbReference>
<organism evidence="16 17">
    <name type="scientific">Carnobacterium maltaromaticum</name>
    <name type="common">Carnobacterium piscicola</name>
    <dbReference type="NCBI Taxonomy" id="2751"/>
    <lineage>
        <taxon>Bacteria</taxon>
        <taxon>Bacillati</taxon>
        <taxon>Bacillota</taxon>
        <taxon>Bacilli</taxon>
        <taxon>Lactobacillales</taxon>
        <taxon>Carnobacteriaceae</taxon>
        <taxon>Carnobacterium</taxon>
    </lineage>
</organism>
<dbReference type="InterPro" id="IPR023214">
    <property type="entry name" value="HAD_sf"/>
</dbReference>
<dbReference type="FunFam" id="1.10.150.240:FF:000010">
    <property type="entry name" value="Beta-phosphoglucomutase"/>
    <property type="match status" value="1"/>
</dbReference>
<evidence type="ECO:0000256" key="5">
    <source>
        <dbReference type="ARBA" id="ARBA00022723"/>
    </source>
</evidence>
<dbReference type="SFLD" id="SFLDG01135">
    <property type="entry name" value="C1.5.6:_HAD__Beta-PGM__Phospha"/>
    <property type="match status" value="1"/>
</dbReference>
<keyword evidence="8" id="KW-0119">Carbohydrate metabolism</keyword>
<evidence type="ECO:0000256" key="12">
    <source>
        <dbReference type="PIRSR" id="PIRSR610972-1"/>
    </source>
</evidence>
<feature type="binding site" evidence="13">
    <location>
        <position position="51"/>
    </location>
    <ligand>
        <name>substrate</name>
    </ligand>
</feature>
<dbReference type="NCBIfam" id="TIGR01509">
    <property type="entry name" value="HAD-SF-IA-v3"/>
    <property type="match status" value="1"/>
</dbReference>
<dbReference type="GO" id="GO:0005737">
    <property type="term" value="C:cytoplasm"/>
    <property type="evidence" value="ECO:0007669"/>
    <property type="project" value="UniProtKB-SubCell"/>
</dbReference>
<feature type="binding site" evidence="14">
    <location>
        <position position="170"/>
    </location>
    <ligand>
        <name>Mg(2+)</name>
        <dbReference type="ChEBI" id="CHEBI:18420"/>
    </ligand>
</feature>
<evidence type="ECO:0000256" key="8">
    <source>
        <dbReference type="ARBA" id="ARBA00023277"/>
    </source>
</evidence>
<evidence type="ECO:0000313" key="16">
    <source>
        <dbReference type="EMBL" id="MDZ5758594.1"/>
    </source>
</evidence>
<comment type="catalytic activity">
    <reaction evidence="9">
        <text>beta-D-glucose 1-phosphate = beta-D-glucose 6-phosphate</text>
        <dbReference type="Rhea" id="RHEA:20113"/>
        <dbReference type="ChEBI" id="CHEBI:57684"/>
        <dbReference type="ChEBI" id="CHEBI:58247"/>
        <dbReference type="EC" id="5.4.2.6"/>
    </reaction>
</comment>
<feature type="site" description="Important for catalytic activity and assists the phosphoryl transfer reaction to Asp8 by balancing charge and orienting the reacting groups" evidence="15">
    <location>
        <position position="115"/>
    </location>
</feature>
<dbReference type="PANTHER" id="PTHR46193:SF18">
    <property type="entry name" value="HEXITOL PHOSPHATASE B"/>
    <property type="match status" value="1"/>
</dbReference>
<dbReference type="AlphaFoldDB" id="A0AAW9K2S3"/>
<dbReference type="Gene3D" id="3.40.50.1000">
    <property type="entry name" value="HAD superfamily/HAD-like"/>
    <property type="match status" value="1"/>
</dbReference>
<dbReference type="InterPro" id="IPR010972">
    <property type="entry name" value="Beta-PGM"/>
</dbReference>
<dbReference type="GO" id="GO:0000287">
    <property type="term" value="F:magnesium ion binding"/>
    <property type="evidence" value="ECO:0007669"/>
    <property type="project" value="InterPro"/>
</dbReference>
<dbReference type="Proteomes" id="UP001290462">
    <property type="component" value="Unassembled WGS sequence"/>
</dbReference>
<dbReference type="EMBL" id="JAVBVO010000003">
    <property type="protein sequence ID" value="MDZ5758594.1"/>
    <property type="molecule type" value="Genomic_DNA"/>
</dbReference>
<dbReference type="InterPro" id="IPR051600">
    <property type="entry name" value="Beta-PGM-like"/>
</dbReference>
<dbReference type="Gene3D" id="1.10.150.240">
    <property type="entry name" value="Putative phosphatase, domain 2"/>
    <property type="match status" value="1"/>
</dbReference>
<comment type="subcellular location">
    <subcellularLocation>
        <location evidence="1">Cytoplasm</location>
    </subcellularLocation>
</comment>
<feature type="binding site" evidence="13">
    <location>
        <begin position="8"/>
        <end position="10"/>
    </location>
    <ligand>
        <name>substrate</name>
    </ligand>
</feature>
<protein>
    <recommendedName>
        <fullName evidence="11">Beta-phosphoglucomutase</fullName>
        <ecNumber evidence="10">5.4.2.6</ecNumber>
    </recommendedName>
</protein>
<keyword evidence="5 14" id="KW-0479">Metal-binding</keyword>
<evidence type="ECO:0000256" key="9">
    <source>
        <dbReference type="ARBA" id="ARBA00044926"/>
    </source>
</evidence>
<comment type="similarity">
    <text evidence="2">Belongs to the HAD-like hydrolase superfamily. CbbY/CbbZ/Gph/YieH family.</text>
</comment>
<feature type="binding site" evidence="13">
    <location>
        <begin position="115"/>
        <end position="119"/>
    </location>
    <ligand>
        <name>substrate</name>
    </ligand>
</feature>
<keyword evidence="7 16" id="KW-0413">Isomerase</keyword>
<evidence type="ECO:0000256" key="15">
    <source>
        <dbReference type="PIRSR" id="PIRSR610972-4"/>
    </source>
</evidence>
<dbReference type="GO" id="GO:0008801">
    <property type="term" value="F:beta-phosphoglucomutase activity"/>
    <property type="evidence" value="ECO:0007669"/>
    <property type="project" value="UniProtKB-EC"/>
</dbReference>
<proteinExistence type="inferred from homology"/>
<feature type="active site" description="Proton donor/acceptor" evidence="12">
    <location>
        <position position="10"/>
    </location>
</feature>
<evidence type="ECO:0000313" key="17">
    <source>
        <dbReference type="Proteomes" id="UP001290462"/>
    </source>
</evidence>
<feature type="binding site" evidence="13">
    <location>
        <begin position="43"/>
        <end position="48"/>
    </location>
    <ligand>
        <name>substrate</name>
    </ligand>
</feature>
<feature type="active site" description="Nucleophile" evidence="12">
    <location>
        <position position="8"/>
    </location>
</feature>
<evidence type="ECO:0000256" key="3">
    <source>
        <dbReference type="ARBA" id="ARBA00022490"/>
    </source>
</evidence>
<feature type="binding site" evidence="13">
    <location>
        <position position="146"/>
    </location>
    <ligand>
        <name>substrate</name>
    </ligand>
</feature>
<evidence type="ECO:0000256" key="1">
    <source>
        <dbReference type="ARBA" id="ARBA00004496"/>
    </source>
</evidence>
<evidence type="ECO:0000256" key="11">
    <source>
        <dbReference type="ARBA" id="ARBA00044991"/>
    </source>
</evidence>
<keyword evidence="4" id="KW-0597">Phosphoprotein</keyword>